<gene>
    <name evidence="1" type="ORF">SAMN04488513_102410</name>
</gene>
<evidence type="ECO:0000313" key="1">
    <source>
        <dbReference type="EMBL" id="SHI96361.1"/>
    </source>
</evidence>
<dbReference type="EMBL" id="FQYU01000002">
    <property type="protein sequence ID" value="SHI96361.1"/>
    <property type="molecule type" value="Genomic_DNA"/>
</dbReference>
<dbReference type="RefSeq" id="WP_072991044.1">
    <property type="nucleotide sequence ID" value="NZ_FQYU01000002.1"/>
</dbReference>
<dbReference type="STRING" id="192903.SAMN04488513_102410"/>
<dbReference type="Proteomes" id="UP000184543">
    <property type="component" value="Unassembled WGS sequence"/>
</dbReference>
<sequence length="180" mass="20325">MRKLSVVLAIVLMPLLGRSQSIFEKYEDMDHVASVTVNRSLIRLAGNVAAFDRDNQEAQDFAEISKGLDGIKVFITEDASISRDMQRTVDKYLKSSSMEELMRVKDKEANVKFYIRQGRDEDHVNELLLFVSDINNEDLEIGNRKFESVLVSLTGDIDLKKIAALTKGMDLPEELNKAGK</sequence>
<protein>
    <recommendedName>
        <fullName evidence="3">DUF4252 domain-containing protein</fullName>
    </recommendedName>
</protein>
<accession>A0A1M6FF88</accession>
<dbReference type="OrthoDB" id="705638at2"/>
<evidence type="ECO:0008006" key="3">
    <source>
        <dbReference type="Google" id="ProtNLM"/>
    </source>
</evidence>
<name>A0A1M6FF88_9FLAO</name>
<dbReference type="Pfam" id="PF14060">
    <property type="entry name" value="DUF4252"/>
    <property type="match status" value="1"/>
</dbReference>
<dbReference type="InterPro" id="IPR025348">
    <property type="entry name" value="DUF4252"/>
</dbReference>
<organism evidence="1 2">
    <name type="scientific">Pseudozobellia thermophila</name>
    <dbReference type="NCBI Taxonomy" id="192903"/>
    <lineage>
        <taxon>Bacteria</taxon>
        <taxon>Pseudomonadati</taxon>
        <taxon>Bacteroidota</taxon>
        <taxon>Flavobacteriia</taxon>
        <taxon>Flavobacteriales</taxon>
        <taxon>Flavobacteriaceae</taxon>
        <taxon>Pseudozobellia</taxon>
    </lineage>
</organism>
<evidence type="ECO:0000313" key="2">
    <source>
        <dbReference type="Proteomes" id="UP000184543"/>
    </source>
</evidence>
<keyword evidence="2" id="KW-1185">Reference proteome</keyword>
<dbReference type="AlphaFoldDB" id="A0A1M6FF88"/>
<reference evidence="2" key="1">
    <citation type="submission" date="2016-11" db="EMBL/GenBank/DDBJ databases">
        <authorList>
            <person name="Varghese N."/>
            <person name="Submissions S."/>
        </authorList>
    </citation>
    <scope>NUCLEOTIDE SEQUENCE [LARGE SCALE GENOMIC DNA]</scope>
    <source>
        <strain evidence="2">DSM 19858</strain>
    </source>
</reference>
<proteinExistence type="predicted"/>